<name>A0ABQ5P8H2_9ACTN</name>
<feature type="domain" description="ABC3 transporter permease C-terminal" evidence="8">
    <location>
        <begin position="771"/>
        <end position="890"/>
    </location>
</feature>
<organism evidence="9 10">
    <name type="scientific">Streptomyces yaizuensis</name>
    <dbReference type="NCBI Taxonomy" id="2989713"/>
    <lineage>
        <taxon>Bacteria</taxon>
        <taxon>Bacillati</taxon>
        <taxon>Actinomycetota</taxon>
        <taxon>Actinomycetes</taxon>
        <taxon>Kitasatosporales</taxon>
        <taxon>Streptomycetaceae</taxon>
        <taxon>Streptomyces</taxon>
    </lineage>
</organism>
<keyword evidence="2" id="KW-1003">Cell membrane</keyword>
<evidence type="ECO:0000256" key="1">
    <source>
        <dbReference type="ARBA" id="ARBA00004651"/>
    </source>
</evidence>
<feature type="transmembrane region" description="Helical" evidence="7">
    <location>
        <begin position="482"/>
        <end position="500"/>
    </location>
</feature>
<feature type="transmembrane region" description="Helical" evidence="7">
    <location>
        <begin position="760"/>
        <end position="781"/>
    </location>
</feature>
<evidence type="ECO:0000256" key="2">
    <source>
        <dbReference type="ARBA" id="ARBA00022475"/>
    </source>
</evidence>
<evidence type="ECO:0000256" key="7">
    <source>
        <dbReference type="SAM" id="Phobius"/>
    </source>
</evidence>
<proteinExistence type="inferred from homology"/>
<evidence type="ECO:0000259" key="8">
    <source>
        <dbReference type="Pfam" id="PF02687"/>
    </source>
</evidence>
<feature type="transmembrane region" description="Helical" evidence="7">
    <location>
        <begin position="866"/>
        <end position="888"/>
    </location>
</feature>
<keyword evidence="5 7" id="KW-0472">Membrane</keyword>
<accession>A0ABQ5P8H2</accession>
<keyword evidence="3 7" id="KW-0812">Transmembrane</keyword>
<dbReference type="InterPro" id="IPR050250">
    <property type="entry name" value="Macrolide_Exporter_MacB"/>
</dbReference>
<keyword evidence="10" id="KW-1185">Reference proteome</keyword>
<feature type="transmembrane region" description="Helical" evidence="7">
    <location>
        <begin position="373"/>
        <end position="399"/>
    </location>
</feature>
<dbReference type="Pfam" id="PF02687">
    <property type="entry name" value="FtsX"/>
    <property type="match status" value="1"/>
</dbReference>
<evidence type="ECO:0000256" key="5">
    <source>
        <dbReference type="ARBA" id="ARBA00023136"/>
    </source>
</evidence>
<dbReference type="PANTHER" id="PTHR30572:SF4">
    <property type="entry name" value="ABC TRANSPORTER PERMEASE YTRF"/>
    <property type="match status" value="1"/>
</dbReference>
<gene>
    <name evidence="9" type="ORF">SYYSPA8_31210</name>
</gene>
<feature type="transmembrane region" description="Helical" evidence="7">
    <location>
        <begin position="405"/>
        <end position="424"/>
    </location>
</feature>
<dbReference type="Proteomes" id="UP001291653">
    <property type="component" value="Unassembled WGS sequence"/>
</dbReference>
<comment type="similarity">
    <text evidence="6">Belongs to the ABC-4 integral membrane protein family.</text>
</comment>
<evidence type="ECO:0000256" key="6">
    <source>
        <dbReference type="ARBA" id="ARBA00038076"/>
    </source>
</evidence>
<evidence type="ECO:0000256" key="3">
    <source>
        <dbReference type="ARBA" id="ARBA00022692"/>
    </source>
</evidence>
<comment type="caution">
    <text evidence="9">The sequence shown here is derived from an EMBL/GenBank/DDBJ whole genome shotgun (WGS) entry which is preliminary data.</text>
</comment>
<feature type="transmembrane region" description="Helical" evidence="7">
    <location>
        <begin position="452"/>
        <end position="470"/>
    </location>
</feature>
<keyword evidence="4 7" id="KW-1133">Transmembrane helix</keyword>
<dbReference type="PANTHER" id="PTHR30572">
    <property type="entry name" value="MEMBRANE COMPONENT OF TRANSPORTER-RELATED"/>
    <property type="match status" value="1"/>
</dbReference>
<sequence length="903" mass="93220">MKAVAPWVRTRLRAAPGAALALGVLVLVTAFLAAAFPRAVDTYEGEGLRQGIRAADPDVRGLGLTVAAPGEGSARERSAGLTTERLEGRYRAFAERLPEPLRADMGQSSYGVRAVKPVATTDEWIPRLSDPATVFTAAAPARLTDHATLRSGRLPRTDRATPATRTVEAVVTTATARTLKIKVGSTVHLSRASVHGPLAVRVTGIVEPRQPRADVWAYEPALREPIRRYTQGAPTFPYWHGSLLLPVEAAPVLLSLGPETETYWRLSVDAEGLGTDDLPALRAAVTSVESGPGLSALRAAGEPALEVATGLDDTLVRYEETLDAIAPVVAVAAVGAATVMVVVVLMAGSLALTRRRAELTLLRSRGGSLPGIAGRLLAESAVAVVPAAVAGAALAWVLFPAGRAPAALLATAAVAVVACGTLPVRAVLLHRSARVHGERDDLTRARPSRRRTVAELTVLVLAVAAAFALRRRGTDSGGGVDQLVSAAPVLVGVAGALLIVRLYPLPLRLLALPLARSRGALGFLSLARAGRAPATTTLPLLALLVALMTAAFGGSVLAGVDAARDRAALVAVGADARIETIDDELPKGAVERVRAVAGVRDVVAVRREFDLDLHDGGDAVVTLFAVDAKAYERLARATGQGEIDADALTVDSGPLPALASPAVADRLGGRPVTVGTPDGQFTVRLAGVRTSLPALADNFVVVDAASLKWPLGPTALMVTGEGLSGPALKAAAGGGVSVDLRSAERAGFTDAPVHRGAERIYLAAAATGAGYAVLAVLLSLLRAAPERTALLARLRTMGLTRRQGRWLLVLENLPQTLPAGIGGAVVGWVAITLVAPGVDLAELALTGQGRFDVLGAVRLTPDTGSLLLPAAAVVVVAAGVAALQAWAVTRRTTTTELRVGDTR</sequence>
<dbReference type="RefSeq" id="WP_323450830.1">
    <property type="nucleotide sequence ID" value="NZ_BSBI01000016.1"/>
</dbReference>
<comment type="subcellular location">
    <subcellularLocation>
        <location evidence="1">Cell membrane</location>
        <topology evidence="1">Multi-pass membrane protein</topology>
    </subcellularLocation>
</comment>
<evidence type="ECO:0000313" key="10">
    <source>
        <dbReference type="Proteomes" id="UP001291653"/>
    </source>
</evidence>
<dbReference type="InterPro" id="IPR003838">
    <property type="entry name" value="ABC3_permease_C"/>
</dbReference>
<reference evidence="9 10" key="1">
    <citation type="submission" date="2022-10" db="EMBL/GenBank/DDBJ databases">
        <title>Draft genome sequence of Streptomyces sp. YSPA8.</title>
        <authorList>
            <person name="Moriuchi R."/>
            <person name="Dohra H."/>
            <person name="Yamamura H."/>
            <person name="Kodani S."/>
        </authorList>
    </citation>
    <scope>NUCLEOTIDE SEQUENCE [LARGE SCALE GENOMIC DNA]</scope>
    <source>
        <strain evidence="9 10">YSPA8</strain>
    </source>
</reference>
<dbReference type="EMBL" id="BSBI01000016">
    <property type="protein sequence ID" value="GLF98861.1"/>
    <property type="molecule type" value="Genomic_DNA"/>
</dbReference>
<evidence type="ECO:0000256" key="4">
    <source>
        <dbReference type="ARBA" id="ARBA00022989"/>
    </source>
</evidence>
<evidence type="ECO:0000313" key="9">
    <source>
        <dbReference type="EMBL" id="GLF98861.1"/>
    </source>
</evidence>
<protein>
    <submittedName>
        <fullName evidence="9">FtsX-like permease family protein</fullName>
    </submittedName>
</protein>
<feature type="transmembrane region" description="Helical" evidence="7">
    <location>
        <begin position="324"/>
        <end position="352"/>
    </location>
</feature>
<feature type="transmembrane region" description="Helical" evidence="7">
    <location>
        <begin position="538"/>
        <end position="560"/>
    </location>
</feature>